<protein>
    <submittedName>
        <fullName evidence="4">TPR repeat-containing protein</fullName>
    </submittedName>
</protein>
<feature type="chain" id="PRO_5011474970" evidence="3">
    <location>
        <begin position="30"/>
        <end position="420"/>
    </location>
</feature>
<evidence type="ECO:0000256" key="3">
    <source>
        <dbReference type="SAM" id="SignalP"/>
    </source>
</evidence>
<dbReference type="InterPro" id="IPR019734">
    <property type="entry name" value="TPR_rpt"/>
</dbReference>
<organism evidence="4 5">
    <name type="scientific">Thalassotalea agarivorans</name>
    <name type="common">Thalassomonas agarivorans</name>
    <dbReference type="NCBI Taxonomy" id="349064"/>
    <lineage>
        <taxon>Bacteria</taxon>
        <taxon>Pseudomonadati</taxon>
        <taxon>Pseudomonadota</taxon>
        <taxon>Gammaproteobacteria</taxon>
        <taxon>Alteromonadales</taxon>
        <taxon>Colwelliaceae</taxon>
        <taxon>Thalassotalea</taxon>
    </lineage>
</organism>
<evidence type="ECO:0000313" key="4">
    <source>
        <dbReference type="EMBL" id="SET33228.1"/>
    </source>
</evidence>
<dbReference type="OrthoDB" id="5592888at2"/>
<dbReference type="RefSeq" id="WP_093329024.1">
    <property type="nucleotide sequence ID" value="NZ_AP027363.1"/>
</dbReference>
<dbReference type="Proteomes" id="UP000199308">
    <property type="component" value="Unassembled WGS sequence"/>
</dbReference>
<accession>A0A1I0DLI9</accession>
<keyword evidence="5" id="KW-1185">Reference proteome</keyword>
<dbReference type="EMBL" id="FOHK01000006">
    <property type="protein sequence ID" value="SET33228.1"/>
    <property type="molecule type" value="Genomic_DNA"/>
</dbReference>
<dbReference type="Gene3D" id="1.25.40.10">
    <property type="entry name" value="Tetratricopeptide repeat domain"/>
    <property type="match status" value="2"/>
</dbReference>
<dbReference type="SMART" id="SM00028">
    <property type="entry name" value="TPR"/>
    <property type="match status" value="4"/>
</dbReference>
<dbReference type="STRING" id="349064.SAMN05660429_01567"/>
<evidence type="ECO:0000256" key="1">
    <source>
        <dbReference type="ARBA" id="ARBA00022737"/>
    </source>
</evidence>
<dbReference type="InterPro" id="IPR011990">
    <property type="entry name" value="TPR-like_helical_dom_sf"/>
</dbReference>
<dbReference type="SUPFAM" id="SSF48452">
    <property type="entry name" value="TPR-like"/>
    <property type="match status" value="3"/>
</dbReference>
<proteinExistence type="predicted"/>
<dbReference type="PANTHER" id="PTHR44186:SF1">
    <property type="entry name" value="BARDET-BIEDL SYNDROME 4 PROTEIN"/>
    <property type="match status" value="1"/>
</dbReference>
<evidence type="ECO:0000313" key="5">
    <source>
        <dbReference type="Proteomes" id="UP000199308"/>
    </source>
</evidence>
<dbReference type="AlphaFoldDB" id="A0A1I0DLI9"/>
<sequence>MFKKLSTSVLIASAMAVATLPVATPNAFAAGAEQEEKKKRPTRLASPSVGKKIAKAFDLYNEDDIDGALAIVLDIDASKEYDQAYVARFIGTFYAMKGDEEKALGYMKKAVEPDILNAADHGAALKLLADLQIMTKDYRGAIKTYKDWMDFTGQEDAQAWVRIASAHNELKEFAQVIKPADSAIKAFGDKQNQNPYVLKITSYYERKMYSEAIDVLETTVQLFPENKLWWLQLGQFYQLTEDYPKALATFDMAYQQGFLDKESHIKALASLYQVREIPIEAAKLYEKHLASGLLKRDEANLFAIANAYHAAMQIDKAAQYYGELATLTSDAKHFRKQGMLLKQDEQFKGAIVALNKALELGADDTGRIHMSLAESHFYLGQYKSAYAAIQKASKDPRTRKVARGWVSFIKDTAQRKGVSI</sequence>
<keyword evidence="1" id="KW-0677">Repeat</keyword>
<feature type="signal peptide" evidence="3">
    <location>
        <begin position="1"/>
        <end position="29"/>
    </location>
</feature>
<name>A0A1I0DLI9_THASX</name>
<dbReference type="PANTHER" id="PTHR44186">
    <property type="match status" value="1"/>
</dbReference>
<keyword evidence="3" id="KW-0732">Signal</keyword>
<reference evidence="4 5" key="1">
    <citation type="submission" date="2016-10" db="EMBL/GenBank/DDBJ databases">
        <authorList>
            <person name="de Groot N.N."/>
        </authorList>
    </citation>
    <scope>NUCLEOTIDE SEQUENCE [LARGE SCALE GENOMIC DNA]</scope>
    <source>
        <strain evidence="4 5">DSM 19706</strain>
    </source>
</reference>
<gene>
    <name evidence="4" type="ORF">SAMN05660429_01567</name>
</gene>
<evidence type="ECO:0000256" key="2">
    <source>
        <dbReference type="ARBA" id="ARBA00022803"/>
    </source>
</evidence>
<dbReference type="Pfam" id="PF13432">
    <property type="entry name" value="TPR_16"/>
    <property type="match status" value="1"/>
</dbReference>
<keyword evidence="2" id="KW-0802">TPR repeat</keyword>